<dbReference type="PANTHER" id="PTHR43884:SF20">
    <property type="entry name" value="ACYL-COA DEHYDROGENASE FADE28"/>
    <property type="match status" value="1"/>
</dbReference>
<keyword evidence="4" id="KW-0274">FAD</keyword>
<evidence type="ECO:0000259" key="6">
    <source>
        <dbReference type="Pfam" id="PF00441"/>
    </source>
</evidence>
<proteinExistence type="inferred from homology"/>
<accession>A0A849CE41</accession>
<keyword evidence="5" id="KW-0560">Oxidoreductase</keyword>
<sequence length="347" mass="36711">MSITAEQQELATTVRAVLTKHGDSAAMRRGLESERGYDEQLWKLLCEQVGVAALAIPEEFGGIGAGLVESLLVVEELGRTLAAPPMLGSAVLGVRALLLAGNTEANERLLPEVAEGARTLALCWAGRRGWDEFGVDAAGGKLSGTAHYVLDGAYADTLLVLTADGLFEVDGAAEGVVRTVMPTQDPSRRLTEIAFNGVAAQPLGSVEVARLRAIAWVAVAAEQVGAAEQCLDMTVDYSKSRVQFGRPIGSFQALKHRMADMYVLVESARSIAHYAIGELAAGTAEAVDVAAARLHCSDAFNAVVSETVQMHGGIAITWEHDAHLFFKRAHGDAQLFGTPARPLARPA</sequence>
<dbReference type="Pfam" id="PF00441">
    <property type="entry name" value="Acyl-CoA_dh_1"/>
    <property type="match status" value="1"/>
</dbReference>
<keyword evidence="9" id="KW-1185">Reference proteome</keyword>
<protein>
    <submittedName>
        <fullName evidence="8">Acyl-CoA dehydrogenase</fullName>
    </submittedName>
</protein>
<evidence type="ECO:0000256" key="5">
    <source>
        <dbReference type="ARBA" id="ARBA00023002"/>
    </source>
</evidence>
<name>A0A849CE41_9NOCA</name>
<evidence type="ECO:0000259" key="7">
    <source>
        <dbReference type="Pfam" id="PF02771"/>
    </source>
</evidence>
<comment type="cofactor">
    <cofactor evidence="1">
        <name>FAD</name>
        <dbReference type="ChEBI" id="CHEBI:57692"/>
    </cofactor>
</comment>
<dbReference type="EMBL" id="JABELX010000010">
    <property type="protein sequence ID" value="NNH73509.1"/>
    <property type="molecule type" value="Genomic_DNA"/>
</dbReference>
<evidence type="ECO:0000313" key="9">
    <source>
        <dbReference type="Proteomes" id="UP000586827"/>
    </source>
</evidence>
<dbReference type="Gene3D" id="1.20.140.10">
    <property type="entry name" value="Butyryl-CoA Dehydrogenase, subunit A, domain 3"/>
    <property type="match status" value="1"/>
</dbReference>
<dbReference type="InterPro" id="IPR036250">
    <property type="entry name" value="AcylCo_DH-like_C"/>
</dbReference>
<feature type="domain" description="Acyl-CoA dehydrogenase/oxidase C-terminal" evidence="6">
    <location>
        <begin position="217"/>
        <end position="338"/>
    </location>
</feature>
<evidence type="ECO:0000256" key="1">
    <source>
        <dbReference type="ARBA" id="ARBA00001974"/>
    </source>
</evidence>
<evidence type="ECO:0000256" key="2">
    <source>
        <dbReference type="ARBA" id="ARBA00009347"/>
    </source>
</evidence>
<evidence type="ECO:0000256" key="3">
    <source>
        <dbReference type="ARBA" id="ARBA00022630"/>
    </source>
</evidence>
<dbReference type="SUPFAM" id="SSF56645">
    <property type="entry name" value="Acyl-CoA dehydrogenase NM domain-like"/>
    <property type="match status" value="1"/>
</dbReference>
<dbReference type="Pfam" id="PF02771">
    <property type="entry name" value="Acyl-CoA_dh_N"/>
    <property type="match status" value="1"/>
</dbReference>
<dbReference type="GO" id="GO:0003995">
    <property type="term" value="F:acyl-CoA dehydrogenase activity"/>
    <property type="evidence" value="ECO:0007669"/>
    <property type="project" value="TreeGrafter"/>
</dbReference>
<reference evidence="8 9" key="1">
    <citation type="submission" date="2020-05" db="EMBL/GenBank/DDBJ databases">
        <title>MicrobeNet Type strains.</title>
        <authorList>
            <person name="Nicholson A.C."/>
        </authorList>
    </citation>
    <scope>NUCLEOTIDE SEQUENCE [LARGE SCALE GENOMIC DNA]</scope>
    <source>
        <strain evidence="8 9">JCM 3224</strain>
    </source>
</reference>
<evidence type="ECO:0000313" key="8">
    <source>
        <dbReference type="EMBL" id="NNH73509.1"/>
    </source>
</evidence>
<dbReference type="Proteomes" id="UP000586827">
    <property type="component" value="Unassembled WGS sequence"/>
</dbReference>
<comment type="similarity">
    <text evidence="2">Belongs to the acyl-CoA dehydrogenase family.</text>
</comment>
<gene>
    <name evidence="8" type="ORF">HLB23_27255</name>
</gene>
<dbReference type="InterPro" id="IPR009100">
    <property type="entry name" value="AcylCoA_DH/oxidase_NM_dom_sf"/>
</dbReference>
<dbReference type="AlphaFoldDB" id="A0A849CE41"/>
<dbReference type="SUPFAM" id="SSF47203">
    <property type="entry name" value="Acyl-CoA dehydrogenase C-terminal domain-like"/>
    <property type="match status" value="1"/>
</dbReference>
<organism evidence="8 9">
    <name type="scientific">Nocardia uniformis</name>
    <dbReference type="NCBI Taxonomy" id="53432"/>
    <lineage>
        <taxon>Bacteria</taxon>
        <taxon>Bacillati</taxon>
        <taxon>Actinomycetota</taxon>
        <taxon>Actinomycetes</taxon>
        <taxon>Mycobacteriales</taxon>
        <taxon>Nocardiaceae</taxon>
        <taxon>Nocardia</taxon>
    </lineage>
</organism>
<dbReference type="GO" id="GO:0050660">
    <property type="term" value="F:flavin adenine dinucleotide binding"/>
    <property type="evidence" value="ECO:0007669"/>
    <property type="project" value="InterPro"/>
</dbReference>
<dbReference type="Gene3D" id="1.10.540.10">
    <property type="entry name" value="Acyl-CoA dehydrogenase/oxidase, N-terminal domain"/>
    <property type="match status" value="1"/>
</dbReference>
<dbReference type="InterPro" id="IPR037069">
    <property type="entry name" value="AcylCoA_DH/ox_N_sf"/>
</dbReference>
<feature type="domain" description="Acyl-CoA dehydrogenase/oxidase N-terminal" evidence="7">
    <location>
        <begin position="4"/>
        <end position="116"/>
    </location>
</feature>
<dbReference type="InterPro" id="IPR009075">
    <property type="entry name" value="AcylCo_DH/oxidase_C"/>
</dbReference>
<dbReference type="RefSeq" id="WP_067517468.1">
    <property type="nucleotide sequence ID" value="NZ_JABELX010000010.1"/>
</dbReference>
<keyword evidence="3" id="KW-0285">Flavoprotein</keyword>
<comment type="caution">
    <text evidence="8">The sequence shown here is derived from an EMBL/GenBank/DDBJ whole genome shotgun (WGS) entry which is preliminary data.</text>
</comment>
<dbReference type="InterPro" id="IPR013786">
    <property type="entry name" value="AcylCoA_DH/ox_N"/>
</dbReference>
<evidence type="ECO:0000256" key="4">
    <source>
        <dbReference type="ARBA" id="ARBA00022827"/>
    </source>
</evidence>
<dbReference type="PANTHER" id="PTHR43884">
    <property type="entry name" value="ACYL-COA DEHYDROGENASE"/>
    <property type="match status" value="1"/>
</dbReference>